<name>A0ABP6WQR7_9PSEU</name>
<comment type="caution">
    <text evidence="1">The sequence shown here is derived from an EMBL/GenBank/DDBJ whole genome shotgun (WGS) entry which is preliminary data.</text>
</comment>
<dbReference type="InterPro" id="IPR012334">
    <property type="entry name" value="Pectin_lyas_fold"/>
</dbReference>
<keyword evidence="2" id="KW-1185">Reference proteome</keyword>
<dbReference type="InterPro" id="IPR011050">
    <property type="entry name" value="Pectin_lyase_fold/virulence"/>
</dbReference>
<sequence length="227" mass="23607">MTADRAGVVLSGLDLHGMLTVTAPDVVVRHSRFTGDGSTPWAIRTDGAGSVRIEDTVITGDYTDAGISYGNWSAVRVEISEMTNDGAKLGPHTTITDSWIHDFAPAPGAHSDGLQLTEDVGDIVVKNNRIDIGTGEGANAAVFLSPDIGSENPSAGPIRIEGNTLGGGGYTFYSVGGMHGARLQDVTLTGNTFRRDARFGAIYPTDFDAHTVSGNVYADGSSVPVPG</sequence>
<accession>A0ABP6WQR7</accession>
<reference evidence="2" key="1">
    <citation type="journal article" date="2019" name="Int. J. Syst. Evol. Microbiol.">
        <title>The Global Catalogue of Microorganisms (GCM) 10K type strain sequencing project: providing services to taxonomists for standard genome sequencing and annotation.</title>
        <authorList>
            <consortium name="The Broad Institute Genomics Platform"/>
            <consortium name="The Broad Institute Genome Sequencing Center for Infectious Disease"/>
            <person name="Wu L."/>
            <person name="Ma J."/>
        </authorList>
    </citation>
    <scope>NUCLEOTIDE SEQUENCE [LARGE SCALE GENOMIC DNA]</scope>
    <source>
        <strain evidence="2">JCM 16898</strain>
    </source>
</reference>
<dbReference type="SUPFAM" id="SSF51126">
    <property type="entry name" value="Pectin lyase-like"/>
    <property type="match status" value="1"/>
</dbReference>
<gene>
    <name evidence="1" type="ORF">GCM10022222_42160</name>
</gene>
<dbReference type="EMBL" id="BAAAZN010000008">
    <property type="protein sequence ID" value="GAA3554055.1"/>
    <property type="molecule type" value="Genomic_DNA"/>
</dbReference>
<evidence type="ECO:0008006" key="3">
    <source>
        <dbReference type="Google" id="ProtNLM"/>
    </source>
</evidence>
<evidence type="ECO:0000313" key="1">
    <source>
        <dbReference type="EMBL" id="GAA3554055.1"/>
    </source>
</evidence>
<evidence type="ECO:0000313" key="2">
    <source>
        <dbReference type="Proteomes" id="UP001500689"/>
    </source>
</evidence>
<dbReference type="Gene3D" id="2.160.20.10">
    <property type="entry name" value="Single-stranded right-handed beta-helix, Pectin lyase-like"/>
    <property type="match status" value="1"/>
</dbReference>
<proteinExistence type="predicted"/>
<dbReference type="Proteomes" id="UP001500689">
    <property type="component" value="Unassembled WGS sequence"/>
</dbReference>
<organism evidence="1 2">
    <name type="scientific">Amycolatopsis ultiminotia</name>
    <dbReference type="NCBI Taxonomy" id="543629"/>
    <lineage>
        <taxon>Bacteria</taxon>
        <taxon>Bacillati</taxon>
        <taxon>Actinomycetota</taxon>
        <taxon>Actinomycetes</taxon>
        <taxon>Pseudonocardiales</taxon>
        <taxon>Pseudonocardiaceae</taxon>
        <taxon>Amycolatopsis</taxon>
    </lineage>
</organism>
<protein>
    <recommendedName>
        <fullName evidence="3">Right handed beta helix region</fullName>
    </recommendedName>
</protein>